<dbReference type="RefSeq" id="WP_060845882.1">
    <property type="nucleotide sequence ID" value="NZ_AP014704.1"/>
</dbReference>
<name>A0A0C6FH05_9HYPH</name>
<dbReference type="EMBL" id="AP014704">
    <property type="protein sequence ID" value="BAQ44354.1"/>
    <property type="molecule type" value="Genomic_DNA"/>
</dbReference>
<accession>A0A0C6FH05</accession>
<reference evidence="1 2" key="1">
    <citation type="journal article" date="2015" name="Genome Announc.">
        <title>Complete Genome Sequence of Methylobacterium aquaticum Strain 22A, Isolated from Racomitrium japonicum Moss.</title>
        <authorList>
            <person name="Tani A."/>
            <person name="Ogura Y."/>
            <person name="Hayashi T."/>
            <person name="Kimbara K."/>
        </authorList>
    </citation>
    <scope>NUCLEOTIDE SEQUENCE [LARGE SCALE GENOMIC DNA]</scope>
    <source>
        <strain evidence="1 2">MA-22A</strain>
    </source>
</reference>
<dbReference type="AlphaFoldDB" id="A0A0C6FH05"/>
<protein>
    <submittedName>
        <fullName evidence="1">Uncharacterized protein</fullName>
    </submittedName>
</protein>
<dbReference type="KEGG" id="maqu:Maq22A_c04720"/>
<reference evidence="2" key="2">
    <citation type="submission" date="2015-01" db="EMBL/GenBank/DDBJ databases">
        <title>Complete genome sequence of Methylobacterium aquaticum strain 22A.</title>
        <authorList>
            <person name="Tani A."/>
            <person name="Ogura Y."/>
            <person name="Hayashi T."/>
        </authorList>
    </citation>
    <scope>NUCLEOTIDE SEQUENCE [LARGE SCALE GENOMIC DNA]</scope>
    <source>
        <strain evidence="2">MA-22A</strain>
    </source>
</reference>
<evidence type="ECO:0000313" key="1">
    <source>
        <dbReference type="EMBL" id="BAQ44354.1"/>
    </source>
</evidence>
<sequence length="81" mass="8615">MSCTCLPCKITALLEEHFAGGPIGDEQHAEMMDALARVAGPNLAFYPTSDLHAFVGRVVAYRRIKQTEGAPAGGTPDTVLQ</sequence>
<evidence type="ECO:0000313" key="2">
    <source>
        <dbReference type="Proteomes" id="UP000061432"/>
    </source>
</evidence>
<dbReference type="STRING" id="270351.Maq22A_c04720"/>
<proteinExistence type="predicted"/>
<dbReference type="Proteomes" id="UP000061432">
    <property type="component" value="Chromosome"/>
</dbReference>
<gene>
    <name evidence="1" type="ORF">Maq22A_c04720</name>
</gene>
<dbReference type="PATRIC" id="fig|270351.10.peg.913"/>
<organism evidence="1 2">
    <name type="scientific">Methylobacterium aquaticum</name>
    <dbReference type="NCBI Taxonomy" id="270351"/>
    <lineage>
        <taxon>Bacteria</taxon>
        <taxon>Pseudomonadati</taxon>
        <taxon>Pseudomonadota</taxon>
        <taxon>Alphaproteobacteria</taxon>
        <taxon>Hyphomicrobiales</taxon>
        <taxon>Methylobacteriaceae</taxon>
        <taxon>Methylobacterium</taxon>
    </lineage>
</organism>